<proteinExistence type="predicted"/>
<dbReference type="Pfam" id="PF08486">
    <property type="entry name" value="SpoIID"/>
    <property type="match status" value="1"/>
</dbReference>
<dbReference type="EMBL" id="DSRU01000039">
    <property type="protein sequence ID" value="HFM96675.1"/>
    <property type="molecule type" value="Genomic_DNA"/>
</dbReference>
<feature type="region of interest" description="Disordered" evidence="1">
    <location>
        <begin position="33"/>
        <end position="84"/>
    </location>
</feature>
<name>A0A7C3PD12_9CYAN</name>
<feature type="compositionally biased region" description="Low complexity" evidence="1">
    <location>
        <begin position="48"/>
        <end position="61"/>
    </location>
</feature>
<protein>
    <submittedName>
        <fullName evidence="3">SpoIID/LytB domain-containing protein</fullName>
    </submittedName>
</protein>
<feature type="compositionally biased region" description="Polar residues" evidence="1">
    <location>
        <begin position="33"/>
        <end position="47"/>
    </location>
</feature>
<dbReference type="AlphaFoldDB" id="A0A7C3PD12"/>
<dbReference type="GO" id="GO:0030435">
    <property type="term" value="P:sporulation resulting in formation of a cellular spore"/>
    <property type="evidence" value="ECO:0007669"/>
    <property type="project" value="InterPro"/>
</dbReference>
<gene>
    <name evidence="3" type="ORF">ENR64_02715</name>
</gene>
<dbReference type="NCBIfam" id="TIGR02669">
    <property type="entry name" value="SpoIID_LytB"/>
    <property type="match status" value="1"/>
</dbReference>
<comment type="caution">
    <text evidence="3">The sequence shown here is derived from an EMBL/GenBank/DDBJ whole genome shotgun (WGS) entry which is preliminary data.</text>
</comment>
<sequence>MKEVGGRQKIMLAVSGFVALAIALLIGERFQESQPIQPATKPTPTQNKVAAIASPAVVSSPKPSPKVSPTPKKLVAQPSPKPTLTQRERELNQQAKAAFNASRPSADSLVEMQVAIAEGAAALTLTTTETALLTDKEGKPLKQLPKESRYSVQPGERSLYLGGQKLPPVVWLDPGLGGTFQLGDRVYKGQLLLVSDAGKLWAVNTINLRQYLYSVVGSEVSPSWDMEALKAQAIAARSYALTYYFKPVSPLFHLGANEYYQVYSGIAKEAERTRQAVDATGGQYISYKGGVVESLYAASDDIVAEAFRGKGMSQLGAKALAAQGYKHQEILQHYYPGTAIARIKQFYE</sequence>
<accession>A0A7C3PD12</accession>
<evidence type="ECO:0000313" key="3">
    <source>
        <dbReference type="EMBL" id="HFM96675.1"/>
    </source>
</evidence>
<feature type="domain" description="Sporulation stage II protein D amidase enhancer LytB N-terminal" evidence="2">
    <location>
        <begin position="198"/>
        <end position="287"/>
    </location>
</feature>
<organism evidence="3">
    <name type="scientific">Oscillatoriales cyanobacterium SpSt-418</name>
    <dbReference type="NCBI Taxonomy" id="2282169"/>
    <lineage>
        <taxon>Bacteria</taxon>
        <taxon>Bacillati</taxon>
        <taxon>Cyanobacteriota</taxon>
        <taxon>Cyanophyceae</taxon>
        <taxon>Oscillatoriophycideae</taxon>
        <taxon>Oscillatoriales</taxon>
    </lineage>
</organism>
<evidence type="ECO:0000256" key="1">
    <source>
        <dbReference type="SAM" id="MobiDB-lite"/>
    </source>
</evidence>
<evidence type="ECO:0000259" key="2">
    <source>
        <dbReference type="Pfam" id="PF08486"/>
    </source>
</evidence>
<dbReference type="InterPro" id="IPR013693">
    <property type="entry name" value="SpoIID/LytB_N"/>
</dbReference>
<dbReference type="InterPro" id="IPR013486">
    <property type="entry name" value="SpoIID/LytB"/>
</dbReference>
<reference evidence="3" key="1">
    <citation type="journal article" date="2020" name="mSystems">
        <title>Genome- and Community-Level Interaction Insights into Carbon Utilization and Element Cycling Functions of Hydrothermarchaeota in Hydrothermal Sediment.</title>
        <authorList>
            <person name="Zhou Z."/>
            <person name="Liu Y."/>
            <person name="Xu W."/>
            <person name="Pan J."/>
            <person name="Luo Z.H."/>
            <person name="Li M."/>
        </authorList>
    </citation>
    <scope>NUCLEOTIDE SEQUENCE [LARGE SCALE GENOMIC DNA]</scope>
    <source>
        <strain evidence="3">SpSt-418</strain>
    </source>
</reference>